<organism evidence="3 4">
    <name type="scientific">Actinocatenispora thailandica</name>
    <dbReference type="NCBI Taxonomy" id="227318"/>
    <lineage>
        <taxon>Bacteria</taxon>
        <taxon>Bacillati</taxon>
        <taxon>Actinomycetota</taxon>
        <taxon>Actinomycetes</taxon>
        <taxon>Micromonosporales</taxon>
        <taxon>Micromonosporaceae</taxon>
        <taxon>Actinocatenispora</taxon>
    </lineage>
</organism>
<dbReference type="PANTHER" id="PTHR11786:SF0">
    <property type="entry name" value="ARYLAMINE N-ACETYLTRANSFERASE 4-RELATED"/>
    <property type="match status" value="1"/>
</dbReference>
<accession>A0A7R7HY18</accession>
<dbReference type="Proteomes" id="UP000611640">
    <property type="component" value="Chromosome"/>
</dbReference>
<feature type="region of interest" description="Disordered" evidence="2">
    <location>
        <begin position="277"/>
        <end position="300"/>
    </location>
</feature>
<dbReference type="RefSeq" id="WP_203962976.1">
    <property type="nucleotide sequence ID" value="NZ_AP023355.1"/>
</dbReference>
<dbReference type="PANTHER" id="PTHR11786">
    <property type="entry name" value="N-HYDROXYARYLAMINE O-ACETYLTRANSFERASE"/>
    <property type="match status" value="1"/>
</dbReference>
<reference evidence="3 4" key="1">
    <citation type="submission" date="2020-08" db="EMBL/GenBank/DDBJ databases">
        <title>Whole genome shotgun sequence of Actinocatenispora thailandica NBRC 105041.</title>
        <authorList>
            <person name="Komaki H."/>
            <person name="Tamura T."/>
        </authorList>
    </citation>
    <scope>NUCLEOTIDE SEQUENCE [LARGE SCALE GENOMIC DNA]</scope>
    <source>
        <strain evidence="3 4">NBRC 105041</strain>
    </source>
</reference>
<dbReference type="Pfam" id="PF00797">
    <property type="entry name" value="Acetyltransf_2"/>
    <property type="match status" value="1"/>
</dbReference>
<dbReference type="SUPFAM" id="SSF54001">
    <property type="entry name" value="Cysteine proteinases"/>
    <property type="match status" value="1"/>
</dbReference>
<keyword evidence="4" id="KW-1185">Reference proteome</keyword>
<evidence type="ECO:0000313" key="4">
    <source>
        <dbReference type="Proteomes" id="UP000611640"/>
    </source>
</evidence>
<dbReference type="GO" id="GO:0016407">
    <property type="term" value="F:acetyltransferase activity"/>
    <property type="evidence" value="ECO:0007669"/>
    <property type="project" value="InterPro"/>
</dbReference>
<evidence type="ECO:0000256" key="1">
    <source>
        <dbReference type="ARBA" id="ARBA00006547"/>
    </source>
</evidence>
<gene>
    <name evidence="3" type="primary">nat</name>
    <name evidence="3" type="ORF">Athai_41360</name>
</gene>
<dbReference type="Gene3D" id="3.30.2140.10">
    <property type="entry name" value="Arylamine N-acetyltransferase"/>
    <property type="match status" value="1"/>
</dbReference>
<dbReference type="KEGG" id="atl:Athai_41360"/>
<dbReference type="Gene3D" id="2.40.128.150">
    <property type="entry name" value="Cysteine proteinases"/>
    <property type="match status" value="1"/>
</dbReference>
<evidence type="ECO:0000313" key="3">
    <source>
        <dbReference type="EMBL" id="BCJ36633.1"/>
    </source>
</evidence>
<dbReference type="EMBL" id="AP023355">
    <property type="protein sequence ID" value="BCJ36633.1"/>
    <property type="molecule type" value="Genomic_DNA"/>
</dbReference>
<dbReference type="InterPro" id="IPR001447">
    <property type="entry name" value="Arylamine_N-AcTrfase"/>
</dbReference>
<dbReference type="AlphaFoldDB" id="A0A7R7HY18"/>
<dbReference type="InterPro" id="IPR038765">
    <property type="entry name" value="Papain-like_cys_pep_sf"/>
</dbReference>
<proteinExistence type="inferred from homology"/>
<sequence>MALRPHTRAADLTGYLARLGFDGAALPPTYDTLAALHRAHVERIAYECIDHHVPRATPLAAPDSVARLAAGRGGYCFHLNGAFSELLGHLGFAVTRHRAAVRHAADGPLEPDHHLALTVVADGLLYLADVGLGDGIHEPLPLRPGSYPQGPYTYTIGRTGTGWRFTHDPRGSFRMFEFDTAPAWLPEDFADVHAWFATSPESGFVRTLTAQRRDAGGTDVLRGCVLRRTDAAGETAREIDTAEEWYATLTGLFGLNLGDLDAPTRDRLWAKTRRAHRDWQASRDGREPGLPATDPVRGRP</sequence>
<feature type="compositionally biased region" description="Basic and acidic residues" evidence="2">
    <location>
        <begin position="277"/>
        <end position="287"/>
    </location>
</feature>
<comment type="similarity">
    <text evidence="1">Belongs to the arylamine N-acetyltransferase family.</text>
</comment>
<protein>
    <submittedName>
        <fullName evidence="3">Arylamine N-acetyltransferase</fullName>
    </submittedName>
</protein>
<evidence type="ECO:0000256" key="2">
    <source>
        <dbReference type="SAM" id="MobiDB-lite"/>
    </source>
</evidence>
<name>A0A7R7HY18_9ACTN</name>